<feature type="transmembrane region" description="Helical" evidence="4">
    <location>
        <begin position="1817"/>
        <end position="1839"/>
    </location>
</feature>
<dbReference type="SMART" id="SM00131">
    <property type="entry name" value="KU"/>
    <property type="match status" value="1"/>
</dbReference>
<reference evidence="9" key="1">
    <citation type="submission" date="2021-05" db="EMBL/GenBank/DDBJ databases">
        <authorList>
            <person name="Alioto T."/>
            <person name="Alioto T."/>
            <person name="Gomez Garrido J."/>
        </authorList>
    </citation>
    <scope>NUCLEOTIDE SEQUENCE</scope>
</reference>
<dbReference type="PROSITE" id="PS50025">
    <property type="entry name" value="LAM_G_DOMAIN"/>
    <property type="match status" value="5"/>
</dbReference>
<dbReference type="GO" id="GO:0004867">
    <property type="term" value="F:serine-type endopeptidase inhibitor activity"/>
    <property type="evidence" value="ECO:0007669"/>
    <property type="project" value="InterPro"/>
</dbReference>
<evidence type="ECO:0000256" key="3">
    <source>
        <dbReference type="SAM" id="MobiDB-lite"/>
    </source>
</evidence>
<feature type="domain" description="BPTI/Kunitz inhibitor" evidence="8">
    <location>
        <begin position="38"/>
        <end position="87"/>
    </location>
</feature>
<dbReference type="Gene3D" id="1.20.58.1220">
    <property type="entry name" value="Exo84p, C-terminal helical domain"/>
    <property type="match status" value="1"/>
</dbReference>
<dbReference type="SMART" id="SM00282">
    <property type="entry name" value="LamG"/>
    <property type="match status" value="5"/>
</dbReference>
<dbReference type="InterPro" id="IPR042561">
    <property type="entry name" value="Exo84_C_1"/>
</dbReference>
<dbReference type="InterPro" id="IPR032403">
    <property type="entry name" value="Exo84_C"/>
</dbReference>
<feature type="region of interest" description="Disordered" evidence="3">
    <location>
        <begin position="1924"/>
        <end position="1951"/>
    </location>
</feature>
<dbReference type="EMBL" id="HBUF01262098">
    <property type="protein sequence ID" value="CAG6683183.1"/>
    <property type="molecule type" value="Transcribed_RNA"/>
</dbReference>
<dbReference type="InterPro" id="IPR016159">
    <property type="entry name" value="Cullin_repeat-like_dom_sf"/>
</dbReference>
<dbReference type="InterPro" id="IPR036880">
    <property type="entry name" value="Kunitz_BPTI_sf"/>
</dbReference>
<dbReference type="SUPFAM" id="SSF49899">
    <property type="entry name" value="Concanavalin A-like lectins/glucanases"/>
    <property type="match status" value="6"/>
</dbReference>
<proteinExistence type="predicted"/>
<feature type="signal peptide" evidence="5">
    <location>
        <begin position="1"/>
        <end position="29"/>
    </location>
</feature>
<evidence type="ECO:0000259" key="8">
    <source>
        <dbReference type="PROSITE" id="PS50279"/>
    </source>
</evidence>
<dbReference type="FunFam" id="2.10.25.10:FF:000459">
    <property type="entry name" value="Axotactin, isoform B"/>
    <property type="match status" value="1"/>
</dbReference>
<comment type="caution">
    <text evidence="2">Lacks conserved residue(s) required for the propagation of feature annotation.</text>
</comment>
<dbReference type="InterPro" id="IPR050372">
    <property type="entry name" value="Neurexin-related_CASP"/>
</dbReference>
<feature type="compositionally biased region" description="Gly residues" evidence="3">
    <location>
        <begin position="1720"/>
        <end position="1732"/>
    </location>
</feature>
<evidence type="ECO:0000256" key="5">
    <source>
        <dbReference type="SAM" id="SignalP"/>
    </source>
</evidence>
<dbReference type="Gene3D" id="2.10.25.10">
    <property type="entry name" value="Laminin"/>
    <property type="match status" value="3"/>
</dbReference>
<evidence type="ECO:0000259" key="7">
    <source>
        <dbReference type="PROSITE" id="PS50026"/>
    </source>
</evidence>
<feature type="domain" description="EGF-like" evidence="7">
    <location>
        <begin position="352"/>
        <end position="390"/>
    </location>
</feature>
<protein>
    <submittedName>
        <fullName evidence="9">Contactin-associated protein-like 2</fullName>
    </submittedName>
</protein>
<accession>A0A8D8T8C9</accession>
<feature type="disulfide bond" evidence="2">
    <location>
        <begin position="816"/>
        <end position="825"/>
    </location>
</feature>
<dbReference type="SMART" id="SM00181">
    <property type="entry name" value="EGF"/>
    <property type="match status" value="4"/>
</dbReference>
<dbReference type="Gene3D" id="2.60.120.200">
    <property type="match status" value="6"/>
</dbReference>
<feature type="domain" description="EGF-like" evidence="7">
    <location>
        <begin position="1478"/>
        <end position="1517"/>
    </location>
</feature>
<keyword evidence="4" id="KW-0472">Membrane</keyword>
<feature type="region of interest" description="Disordered" evidence="3">
    <location>
        <begin position="1698"/>
        <end position="1732"/>
    </location>
</feature>
<feature type="domain" description="Laminin G" evidence="6">
    <location>
        <begin position="394"/>
        <end position="579"/>
    </location>
</feature>
<dbReference type="CDD" id="cd00109">
    <property type="entry name" value="Kunitz-type"/>
    <property type="match status" value="1"/>
</dbReference>
<dbReference type="PANTHER" id="PTHR15036:SF49">
    <property type="entry name" value="AXOTACTIN"/>
    <property type="match status" value="1"/>
</dbReference>
<keyword evidence="1 2" id="KW-1015">Disulfide bond</keyword>
<dbReference type="InterPro" id="IPR013320">
    <property type="entry name" value="ConA-like_dom_sf"/>
</dbReference>
<evidence type="ECO:0000256" key="4">
    <source>
        <dbReference type="SAM" id="Phobius"/>
    </source>
</evidence>
<dbReference type="PROSITE" id="PS00022">
    <property type="entry name" value="EGF_1"/>
    <property type="match status" value="1"/>
</dbReference>
<sequence>MNTMLGCSRYKYSVFFLTTVVFLVESVSSEDTNSFLACLAPFSRGPCTEYSHRWFYNVTSRTCQIFSYGGCDGQNVFETEEECRRTCAKVPLEPKVSESTSASAKSNKSRLPAASKNDSTAPAAAATDSHAGPVLLPVPVGARGIELTFAETGRQTTFMMAQTNAFIQLDGNRIPTFQLRLCREISFQFRTRLPHGLLVYHSVKDRPEGLDPYALYVIVEKGQLKVVHVFGKHSTSVTVGEGLNRDKWHSVMVRINVHGAKLIARVDNITTETVITGLNQNTNYGVTSDLTSVVLIGGLSPEEKLHGVKYIIESFIGCIKDMVLSAGKAASDLLPIKPLIATKHDHVEEGCIDKCRTPENLCFYGSHCVNHYERLSCDCFGTPYEGELCDIYTATVLTLRGASYVSYRVYDWKDRVHSSHNRISVQFKTRFDNSALFYASGESPRHHHVAVSLVNQSVVIELDLGTGAPPTLRKLGNNVTNDKWYNLTITHNDNVVNISLDDLKTSVHYSNNGSAIHLYIDPEIYIGGGPELNKKKGLKSHNSFVGSLKYVFYNDISILAELARRSPRVHYIGALDPELFEAPVQTIPITFAYPSAHFEWRLNNSEWLQLGMEFKSNRSVGILASGEIMNGQGAVIGFWELRDINYEIKFDLVINTSISYNPSTSTSSTALPVPSVLLPSPLATSSTAEQISQTSSLSVKYETKGGWHLVELSYSDGNVSVIVDSKHTDFSYIGKFILGQRIIVGTGFQRAKSFGLVGCMRSIIINSVPVEPRSISRSFRQVSLDNCQLVDPCKKPNACEHDGKCSIKDEKVKCDCTDGYMGKNCHFARYRKTCEELALLGVTESNVYLIDIDGNGKFPPARVRCEFQDDSTKTIVDHNLPDQTDVRPSEIGDFKISIKYREFSQEMLSELISHSLYCSQRIKYECHQAPLDLHSATWFTSAANQSVDYVGDVKRGSCECAVNRTCVNPDQSCNCDASLAKWLSDEGHFKTPHSLGITEMVFIQQKDLVDKSVARITLGPLECVETNTQKYVVTFTTSQSYIEVPGWRKGDIAFSFRTTGEKAILLYQPPIRANYPSFMVALQSDYVLTFKFTLNKGNLRSVVVKSHRKLNSGEWQKIWIDYNEHHVRVMVNTEWSMVDLASDEEFGPFEGSMFIGGATEDILRDSDLQVGLIGCFRGLVVNGEILDIYNYMSVHLSEIIKDCQPSCDPNPCKNGAYCRELWSTFQCVCENPWAYNGTYCETNINLQGVTFINSSAFIFHNFLPLGGSLLVGGGANNLSSLPRHRSSRSSPLYDLLDRNILVNIRTYDLNSLVVYANDHLNNFVHLFIQNGVRVVFLFNFGNTLYNVTVEYPDLSSGISVQLALIRHPNETILYVNDRNNSVPYGIQLLPQYSNKPWVNPELEVMSPQRPPAPPTDYFQVNIAGFEPDNLLVKPGHAVTGYVGCMRGLKIGDNVIDLFNTSGRNSSENDRLGLMNGCKMKCDDQPCKNKGVCIEGFGRGEKSSCNCEHTSYYGEFCDQEKGADFGGDSVITRKYTLEGPVHSIKVQLAFSSNDKKERSMALLLVQTETKRSYYLLLALNEQGHLIFEEDREGDGGAYSAHLTNMNYLNGARHSVYYKRQGNVATLLIDREPVVLVQIPGLSISGGPQETNSNEGANEVHIGGILTKDRRFDVYKNYTGCLSNVFLDVNKPFLNDPPAFSIAGKTPKPTPSPGTNSTDPGSGPGPGSTSGGAGASMKPLAEYMLFEKSGSEHVHVSAPGGVRSAQCAGFDTMARPRIDPSLNISVATDHGSWLPDALEKIPYKSSYQDVEVKEEKTGLVIFFVMLSFFVISVSIIFYHVYSNHLEWKKRKEEETTMMWHKGQPVKFQDSVINTASVPITMIAYKPIPQQGDGPLPPEVKKIVYNGGSLVRFREPETPPVIDQRKLSFNPIKETEEEHEQEEEEEEEESRASAVLPSPFIPEWLLEVPEDLDVLIVERHFEDAYNLIEKTREFLNETQPSTGRESLDVSFVTEMRKKLDTRVDTLTVMLTKELKVTPEKSLQGGLRSARPFIRVLNQLNKASLSCDLFLALCSSILRAQLKRVRRDGPALNYVSSASTVFFTNLSLMTTELQKVAFPGTGECAAAFVVWATREFNLFVSYVIRELFVTQSSLSSLSPCIAAVSTKCDQLTSLGLDLRYLLDGALRGPLTKALKETRDKLTDTIKLRCSEDKWKPFNLNNRQQRDKFLAEFSEAGLTSMTSYLTGDCWLRLSNNTILFTRLYLSLLQDCFQLATSELLYSIEDTLYVVMQHQLKHVDASLRNDQLADEREFIVQNADFILNNLLTLCENKFEQHFQFKSKKLETKEKVEKLCV</sequence>
<evidence type="ECO:0000259" key="6">
    <source>
        <dbReference type="PROSITE" id="PS50025"/>
    </source>
</evidence>
<dbReference type="InterPro" id="IPR002223">
    <property type="entry name" value="Kunitz_BPTI"/>
</dbReference>
<dbReference type="SUPFAM" id="SSF57362">
    <property type="entry name" value="BPTI-like"/>
    <property type="match status" value="1"/>
</dbReference>
<organism evidence="9">
    <name type="scientific">Cacopsylla melanoneura</name>
    <dbReference type="NCBI Taxonomy" id="428564"/>
    <lineage>
        <taxon>Eukaryota</taxon>
        <taxon>Metazoa</taxon>
        <taxon>Ecdysozoa</taxon>
        <taxon>Arthropoda</taxon>
        <taxon>Hexapoda</taxon>
        <taxon>Insecta</taxon>
        <taxon>Pterygota</taxon>
        <taxon>Neoptera</taxon>
        <taxon>Paraneoptera</taxon>
        <taxon>Hemiptera</taxon>
        <taxon>Sternorrhyncha</taxon>
        <taxon>Psylloidea</taxon>
        <taxon>Psyllidae</taxon>
        <taxon>Psyllinae</taxon>
        <taxon>Cacopsylla</taxon>
    </lineage>
</organism>
<dbReference type="SUPFAM" id="SSF74788">
    <property type="entry name" value="Cullin repeat-like"/>
    <property type="match status" value="1"/>
</dbReference>
<feature type="compositionally biased region" description="Low complexity" evidence="3">
    <location>
        <begin position="113"/>
        <end position="128"/>
    </location>
</feature>
<dbReference type="Gene3D" id="2.60.120.1000">
    <property type="match status" value="1"/>
</dbReference>
<keyword evidence="2" id="KW-0245">EGF-like domain</keyword>
<dbReference type="CDD" id="cd00054">
    <property type="entry name" value="EGF_CA"/>
    <property type="match status" value="2"/>
</dbReference>
<feature type="domain" description="Laminin G" evidence="6">
    <location>
        <begin position="1520"/>
        <end position="1704"/>
    </location>
</feature>
<dbReference type="GO" id="GO:0016020">
    <property type="term" value="C:membrane"/>
    <property type="evidence" value="ECO:0007669"/>
    <property type="project" value="UniProtKB-SubCell"/>
</dbReference>
<evidence type="ECO:0000313" key="9">
    <source>
        <dbReference type="EMBL" id="CAG6683183.1"/>
    </source>
</evidence>
<keyword evidence="5" id="KW-0732">Signal</keyword>
<dbReference type="PROSITE" id="PS50026">
    <property type="entry name" value="EGF_3"/>
    <property type="match status" value="4"/>
</dbReference>
<dbReference type="Gene3D" id="1.20.58.1210">
    <property type="entry name" value="Exo84p, N-terminal helical domain"/>
    <property type="match status" value="1"/>
</dbReference>
<keyword evidence="4" id="KW-0812">Transmembrane</keyword>
<feature type="domain" description="EGF-like" evidence="7">
    <location>
        <begin position="1204"/>
        <end position="1241"/>
    </location>
</feature>
<evidence type="ECO:0000256" key="2">
    <source>
        <dbReference type="PROSITE-ProRule" id="PRU00076"/>
    </source>
</evidence>
<dbReference type="PANTHER" id="PTHR15036">
    <property type="entry name" value="PIKACHURIN-LIKE PROTEIN"/>
    <property type="match status" value="1"/>
</dbReference>
<feature type="chain" id="PRO_5034209408" evidence="5">
    <location>
        <begin position="30"/>
        <end position="2350"/>
    </location>
</feature>
<dbReference type="Pfam" id="PF16528">
    <property type="entry name" value="Exo84_C"/>
    <property type="match status" value="1"/>
</dbReference>
<dbReference type="PROSITE" id="PS01186">
    <property type="entry name" value="EGF_2"/>
    <property type="match status" value="2"/>
</dbReference>
<dbReference type="CDD" id="cd00110">
    <property type="entry name" value="LamG"/>
    <property type="match status" value="3"/>
</dbReference>
<keyword evidence="4" id="KW-1133">Transmembrane helix</keyword>
<feature type="domain" description="EGF-like" evidence="7">
    <location>
        <begin position="789"/>
        <end position="826"/>
    </location>
</feature>
<evidence type="ECO:0000256" key="1">
    <source>
        <dbReference type="ARBA" id="ARBA00023157"/>
    </source>
</evidence>
<dbReference type="Pfam" id="PF00008">
    <property type="entry name" value="EGF"/>
    <property type="match status" value="1"/>
</dbReference>
<dbReference type="Pfam" id="PF02210">
    <property type="entry name" value="Laminin_G_2"/>
    <property type="match status" value="5"/>
</dbReference>
<dbReference type="InterPro" id="IPR000742">
    <property type="entry name" value="EGF"/>
</dbReference>
<feature type="domain" description="Laminin G" evidence="6">
    <location>
        <begin position="1031"/>
        <end position="1203"/>
    </location>
</feature>
<dbReference type="Gene3D" id="4.10.410.10">
    <property type="entry name" value="Pancreatic trypsin inhibitor Kunitz domain"/>
    <property type="match status" value="1"/>
</dbReference>
<feature type="region of interest" description="Disordered" evidence="3">
    <location>
        <begin position="98"/>
        <end position="128"/>
    </location>
</feature>
<dbReference type="InterPro" id="IPR001791">
    <property type="entry name" value="Laminin_G"/>
</dbReference>
<name>A0A8D8T8C9_9HEMI</name>
<feature type="domain" description="Laminin G" evidence="6">
    <location>
        <begin position="156"/>
        <end position="351"/>
    </location>
</feature>
<feature type="compositionally biased region" description="Acidic residues" evidence="3">
    <location>
        <begin position="1932"/>
        <end position="1946"/>
    </location>
</feature>
<dbReference type="InterPro" id="IPR042560">
    <property type="entry name" value="Exo84_C_2"/>
</dbReference>
<dbReference type="PROSITE" id="PS50279">
    <property type="entry name" value="BPTI_KUNITZ_2"/>
    <property type="match status" value="1"/>
</dbReference>
<dbReference type="Pfam" id="PF00014">
    <property type="entry name" value="Kunitz_BPTI"/>
    <property type="match status" value="1"/>
</dbReference>
<feature type="domain" description="Laminin G" evidence="6">
    <location>
        <begin position="1268"/>
        <end position="1477"/>
    </location>
</feature>